<organism evidence="18 19">
    <name type="scientific">Lysinibacillus odysseyi 34hs-1 = NBRC 100172</name>
    <dbReference type="NCBI Taxonomy" id="1220589"/>
    <lineage>
        <taxon>Bacteria</taxon>
        <taxon>Bacillati</taxon>
        <taxon>Bacillota</taxon>
        <taxon>Bacilli</taxon>
        <taxon>Bacillales</taxon>
        <taxon>Bacillaceae</taxon>
        <taxon>Lysinibacillus</taxon>
    </lineage>
</organism>
<dbReference type="UniPathway" id="UPA00035">
    <property type="reaction ID" value="UER00040"/>
</dbReference>
<keyword evidence="11 15" id="KW-0057">Aromatic amino acid biosynthesis</keyword>
<evidence type="ECO:0000256" key="5">
    <source>
        <dbReference type="ARBA" id="ARBA00012266"/>
    </source>
</evidence>
<feature type="domain" description="Anthranilate synthase component I N-terminal" evidence="17">
    <location>
        <begin position="16"/>
        <end position="151"/>
    </location>
</feature>
<comment type="cofactor">
    <cofactor evidence="1 15">
        <name>Mg(2+)</name>
        <dbReference type="ChEBI" id="CHEBI:18420"/>
    </cofactor>
</comment>
<dbReference type="STRING" id="1220589.CD32_19630"/>
<accession>A0A0A3J3E4</accession>
<dbReference type="Pfam" id="PF00425">
    <property type="entry name" value="Chorismate_bind"/>
    <property type="match status" value="1"/>
</dbReference>
<evidence type="ECO:0000313" key="18">
    <source>
        <dbReference type="EMBL" id="KGR81567.1"/>
    </source>
</evidence>
<dbReference type="EC" id="4.1.3.27" evidence="5 15"/>
<evidence type="ECO:0000259" key="16">
    <source>
        <dbReference type="Pfam" id="PF00425"/>
    </source>
</evidence>
<dbReference type="Pfam" id="PF04715">
    <property type="entry name" value="Anth_synt_I_N"/>
    <property type="match status" value="1"/>
</dbReference>
<dbReference type="SUPFAM" id="SSF56322">
    <property type="entry name" value="ADC synthase"/>
    <property type="match status" value="1"/>
</dbReference>
<comment type="similarity">
    <text evidence="3 15">Belongs to the anthranilate synthase component I family.</text>
</comment>
<reference evidence="18 19" key="1">
    <citation type="submission" date="2014-02" db="EMBL/GenBank/DDBJ databases">
        <title>Draft genome sequence of Lysinibacillus odysseyi NBRC 100172.</title>
        <authorList>
            <person name="Zhang F."/>
            <person name="Wang G."/>
            <person name="Zhang L."/>
        </authorList>
    </citation>
    <scope>NUCLEOTIDE SEQUENCE [LARGE SCALE GENOMIC DNA]</scope>
    <source>
        <strain evidence="18 19">NBRC 100172</strain>
    </source>
</reference>
<evidence type="ECO:0000256" key="2">
    <source>
        <dbReference type="ARBA" id="ARBA00004873"/>
    </source>
</evidence>
<keyword evidence="7 15" id="KW-0028">Amino-acid biosynthesis</keyword>
<dbReference type="RefSeq" id="WP_036158017.1">
    <property type="nucleotide sequence ID" value="NZ_AVCX01000001.1"/>
</dbReference>
<evidence type="ECO:0000256" key="15">
    <source>
        <dbReference type="RuleBase" id="RU364045"/>
    </source>
</evidence>
<dbReference type="GO" id="GO:0046872">
    <property type="term" value="F:metal ion binding"/>
    <property type="evidence" value="ECO:0007669"/>
    <property type="project" value="UniProtKB-KW"/>
</dbReference>
<evidence type="ECO:0000256" key="14">
    <source>
        <dbReference type="ARBA" id="ARBA00047683"/>
    </source>
</evidence>
<keyword evidence="10 15" id="KW-0460">Magnesium</keyword>
<dbReference type="AlphaFoldDB" id="A0A0A3J3E4"/>
<evidence type="ECO:0000256" key="8">
    <source>
        <dbReference type="ARBA" id="ARBA00022723"/>
    </source>
</evidence>
<dbReference type="Gene3D" id="3.60.120.10">
    <property type="entry name" value="Anthranilate synthase"/>
    <property type="match status" value="1"/>
</dbReference>
<dbReference type="InterPro" id="IPR015890">
    <property type="entry name" value="Chorismate_C"/>
</dbReference>
<dbReference type="eggNOG" id="COG0147">
    <property type="taxonomic scope" value="Bacteria"/>
</dbReference>
<evidence type="ECO:0000256" key="11">
    <source>
        <dbReference type="ARBA" id="ARBA00023141"/>
    </source>
</evidence>
<dbReference type="GO" id="GO:0004049">
    <property type="term" value="F:anthranilate synthase activity"/>
    <property type="evidence" value="ECO:0007669"/>
    <property type="project" value="UniProtKB-EC"/>
</dbReference>
<evidence type="ECO:0000256" key="4">
    <source>
        <dbReference type="ARBA" id="ARBA00011575"/>
    </source>
</evidence>
<evidence type="ECO:0000256" key="1">
    <source>
        <dbReference type="ARBA" id="ARBA00001946"/>
    </source>
</evidence>
<comment type="function">
    <text evidence="13 15">Part of a heterotetrameric complex that catalyzes the two-step biosynthesis of anthranilate, an intermediate in the biosynthesis of L-tryptophan. In the first step, the glutamine-binding beta subunit (TrpG) of anthranilate synthase (AS) provides the glutamine amidotransferase activity which generates ammonia as a substrate that, along with chorismate, is used in the second step, catalyzed by the large alpha subunit of AS (TrpE) to produce anthranilate. In the absence of TrpG, TrpE can synthesize anthranilate directly from chorismate and high concentrations of ammonia.</text>
</comment>
<comment type="subunit">
    <text evidence="4 15">Heterotetramer consisting of two non-identical subunits: a beta subunit (TrpG) and a large alpha subunit (TrpE).</text>
</comment>
<feature type="domain" description="Chorismate-utilising enzyme C-terminal" evidence="16">
    <location>
        <begin position="199"/>
        <end position="452"/>
    </location>
</feature>
<evidence type="ECO:0000256" key="3">
    <source>
        <dbReference type="ARBA" id="ARBA00009562"/>
    </source>
</evidence>
<gene>
    <name evidence="15" type="primary">trpE</name>
    <name evidence="18" type="ORF">CD32_19630</name>
</gene>
<keyword evidence="9 15" id="KW-0822">Tryptophan biosynthesis</keyword>
<comment type="pathway">
    <text evidence="2 15">Amino-acid biosynthesis; L-tryptophan biosynthesis; L-tryptophan from chorismate: step 1/5.</text>
</comment>
<evidence type="ECO:0000256" key="7">
    <source>
        <dbReference type="ARBA" id="ARBA00022605"/>
    </source>
</evidence>
<dbReference type="OrthoDB" id="9803598at2"/>
<keyword evidence="12 15" id="KW-0456">Lyase</keyword>
<dbReference type="InterPro" id="IPR005256">
    <property type="entry name" value="Anth_synth_I_PabB"/>
</dbReference>
<sequence>MRVETKDYAVRTIQGDTLTPVSIFKALQGAHKVLFESNAKYEESGRYSFIAVNPIAELQGGKSSCTFRLGEKKTEHAVPVMEQLKRCLPIRETAYPFSFFGGAVGYFGYETAFHFEKIGEVINDSYQMPDVHVFFYDTFIVIDHVEQHVTIAAIDLFQLGRPYEELEKAVAQLEQQLYRPQKQALENPPAVSFTPTIEKQRFIDMIETAKEHILNGDIFQVVLSQTFETEYNGDPFALYRKLRTTNPSPYMFYMEFGQYTILGTSPESLVKVKKGIVTTNPIAGTKPRGKTSEEDEAIAAALLADEKEIAEHKMLVDLGRNDVGRVAKIGSVEVSKYMAIERYKYVMHIVSEVTGELRDDRHVVDVLAASLPAGTVSGAPKIRAMQIINALEQKKRGIYAGAIGYLSVSGDMDMALAIRTMVVKDKKAYVQAGAGIVHDSVPESEYVETLNKARALLEVSQ</sequence>
<dbReference type="EMBL" id="JPVP01000060">
    <property type="protein sequence ID" value="KGR81567.1"/>
    <property type="molecule type" value="Genomic_DNA"/>
</dbReference>
<evidence type="ECO:0000256" key="13">
    <source>
        <dbReference type="ARBA" id="ARBA00025634"/>
    </source>
</evidence>
<evidence type="ECO:0000259" key="17">
    <source>
        <dbReference type="Pfam" id="PF04715"/>
    </source>
</evidence>
<dbReference type="InterPro" id="IPR005801">
    <property type="entry name" value="ADC_synthase"/>
</dbReference>
<keyword evidence="19" id="KW-1185">Reference proteome</keyword>
<keyword evidence="8 15" id="KW-0479">Metal-binding</keyword>
<comment type="caution">
    <text evidence="18">The sequence shown here is derived from an EMBL/GenBank/DDBJ whole genome shotgun (WGS) entry which is preliminary data.</text>
</comment>
<evidence type="ECO:0000256" key="10">
    <source>
        <dbReference type="ARBA" id="ARBA00022842"/>
    </source>
</evidence>
<dbReference type="InterPro" id="IPR006805">
    <property type="entry name" value="Anth_synth_I_N"/>
</dbReference>
<evidence type="ECO:0000256" key="9">
    <source>
        <dbReference type="ARBA" id="ARBA00022822"/>
    </source>
</evidence>
<protein>
    <recommendedName>
        <fullName evidence="6 15">Anthranilate synthase component 1</fullName>
        <ecNumber evidence="5 15">4.1.3.27</ecNumber>
    </recommendedName>
</protein>
<evidence type="ECO:0000256" key="12">
    <source>
        <dbReference type="ARBA" id="ARBA00023239"/>
    </source>
</evidence>
<dbReference type="GO" id="GO:0000162">
    <property type="term" value="P:L-tryptophan biosynthetic process"/>
    <property type="evidence" value="ECO:0007669"/>
    <property type="project" value="UniProtKB-UniPathway"/>
</dbReference>
<dbReference type="InterPro" id="IPR019999">
    <property type="entry name" value="Anth_synth_I-like"/>
</dbReference>
<evidence type="ECO:0000313" key="19">
    <source>
        <dbReference type="Proteomes" id="UP000030437"/>
    </source>
</evidence>
<dbReference type="Proteomes" id="UP000030437">
    <property type="component" value="Unassembled WGS sequence"/>
</dbReference>
<name>A0A0A3J3E4_9BACI</name>
<dbReference type="PANTHER" id="PTHR11236:SF48">
    <property type="entry name" value="ISOCHORISMATE SYNTHASE MENF"/>
    <property type="match status" value="1"/>
</dbReference>
<proteinExistence type="inferred from homology"/>
<dbReference type="NCBIfam" id="TIGR00564">
    <property type="entry name" value="trpE_most"/>
    <property type="match status" value="1"/>
</dbReference>
<dbReference type="PANTHER" id="PTHR11236">
    <property type="entry name" value="AMINOBENZOATE/ANTHRANILATE SYNTHASE"/>
    <property type="match status" value="1"/>
</dbReference>
<evidence type="ECO:0000256" key="6">
    <source>
        <dbReference type="ARBA" id="ARBA00020653"/>
    </source>
</evidence>
<comment type="catalytic activity">
    <reaction evidence="14 15">
        <text>chorismate + L-glutamine = anthranilate + pyruvate + L-glutamate + H(+)</text>
        <dbReference type="Rhea" id="RHEA:21732"/>
        <dbReference type="ChEBI" id="CHEBI:15361"/>
        <dbReference type="ChEBI" id="CHEBI:15378"/>
        <dbReference type="ChEBI" id="CHEBI:16567"/>
        <dbReference type="ChEBI" id="CHEBI:29748"/>
        <dbReference type="ChEBI" id="CHEBI:29985"/>
        <dbReference type="ChEBI" id="CHEBI:58359"/>
        <dbReference type="EC" id="4.1.3.27"/>
    </reaction>
</comment>
<dbReference type="PRINTS" id="PR00095">
    <property type="entry name" value="ANTSNTHASEI"/>
</dbReference>